<keyword evidence="5 9" id="KW-0269">Exonuclease</keyword>
<evidence type="ECO:0000259" key="8">
    <source>
        <dbReference type="Pfam" id="PF17768"/>
    </source>
</evidence>
<evidence type="ECO:0000256" key="4">
    <source>
        <dbReference type="ARBA" id="ARBA00022801"/>
    </source>
</evidence>
<dbReference type="GO" id="GO:0006310">
    <property type="term" value="P:DNA recombination"/>
    <property type="evidence" value="ECO:0007669"/>
    <property type="project" value="InterPro"/>
</dbReference>
<dbReference type="Proteomes" id="UP000014541">
    <property type="component" value="Unassembled WGS sequence"/>
</dbReference>
<dbReference type="PATRIC" id="fig|1125699.3.peg.477"/>
<dbReference type="RefSeq" id="WP_016524767.1">
    <property type="nucleotide sequence ID" value="NZ_KE332518.1"/>
</dbReference>
<evidence type="ECO:0000256" key="2">
    <source>
        <dbReference type="ARBA" id="ARBA00019841"/>
    </source>
</evidence>
<reference evidence="9 10" key="1">
    <citation type="submission" date="2013-04" db="EMBL/GenBank/DDBJ databases">
        <title>The Genome Sequence of Treponema maltophilum ATCC 51939.</title>
        <authorList>
            <consortium name="The Broad Institute Genomics Platform"/>
            <person name="Earl A."/>
            <person name="Ward D."/>
            <person name="Feldgarden M."/>
            <person name="Gevers D."/>
            <person name="Leonetti C."/>
            <person name="Blanton J.M."/>
            <person name="Dewhirst F.E."/>
            <person name="Izard J."/>
            <person name="Walker B."/>
            <person name="Young S."/>
            <person name="Zeng Q."/>
            <person name="Gargeya S."/>
            <person name="Fitzgerald M."/>
            <person name="Haas B."/>
            <person name="Abouelleil A."/>
            <person name="Allen A.W."/>
            <person name="Alvarado L."/>
            <person name="Arachchi H.M."/>
            <person name="Berlin A.M."/>
            <person name="Chapman S.B."/>
            <person name="Gainer-Dewar J."/>
            <person name="Goldberg J."/>
            <person name="Griggs A."/>
            <person name="Gujja S."/>
            <person name="Hansen M."/>
            <person name="Howarth C."/>
            <person name="Imamovic A."/>
            <person name="Ireland A."/>
            <person name="Larimer J."/>
            <person name="McCowan C."/>
            <person name="Murphy C."/>
            <person name="Pearson M."/>
            <person name="Poon T.W."/>
            <person name="Priest M."/>
            <person name="Roberts A."/>
            <person name="Saif S."/>
            <person name="Shea T."/>
            <person name="Sisk P."/>
            <person name="Sykes S."/>
            <person name="Wortman J."/>
            <person name="Nusbaum C."/>
            <person name="Birren B."/>
        </authorList>
    </citation>
    <scope>NUCLEOTIDE SEQUENCE [LARGE SCALE GENOMIC DNA]</scope>
    <source>
        <strain evidence="9 10">ATCC 51939</strain>
    </source>
</reference>
<accession>S3K4J4</accession>
<evidence type="ECO:0000256" key="5">
    <source>
        <dbReference type="ARBA" id="ARBA00022839"/>
    </source>
</evidence>
<dbReference type="Pfam" id="PF02272">
    <property type="entry name" value="DHHA1"/>
    <property type="match status" value="1"/>
</dbReference>
<dbReference type="STRING" id="1125699.HMPREF9194_00469"/>
<dbReference type="HOGENOM" id="CLU_009736_5_2_12"/>
<feature type="domain" description="RecJ OB" evidence="8">
    <location>
        <begin position="596"/>
        <end position="705"/>
    </location>
</feature>
<keyword evidence="3" id="KW-0540">Nuclease</keyword>
<sequence>MEWLKKDIAKETVKALHDQYGCDALTASILARRGITEGGDILFYLEDDKRYLHNPFLFEAMEDAVDRILQARDEGEKVLIFGDRDVDGITSTTILYEYLSKLGMDVSWRLPRGNDDYGLNMESVEEFARQYGSLIITVDCGISNNEEIARAGELGIDVIVVDHHTVPETPPENAVIINPKMPNTAYPFKEISGCAVVYKLIKALRFAESELYKQEICLLNVRPLNDAYLIEAVKTVNLHEKERIAETVVPLMLSINETRLVDFLRGQQIFCWDAPLQKKLLAKTFGNGVEFNMLDIRAEIARINEQLANMSLLRLQTHSKIARYNDKANTELDVFFNLFVTYAERKNPVAQSAEDAELQLVALAAIADIMPLRNENRILVRQGLASLNTGKARQGLSEVITRLNLQGGKISSTDLSWKVVPLLNAAGRLGKAEVAAELFIEKDDRKRAALAEELFSLNEKRKELTEDALGIALKAARESLERFGGNLALAADKRIFRGVTGIVAGRLASAFQVPAVVITFFDDGRAVGSVRSALGYDITPLLNSCADLLSNYGGHAFAGGFSFMSADFDKLADRLEKLSAFMELDKKAAEHETLCIDAELPKEYMTSDLLQLVDRFEPYGEANPPLLFSAQKLKILAADIITGKKEKAHLKLTFDCGKNKWPAFFWEQSERLKRDFDTGDRLDIAFQVERNIFNGMEKAQIILKDCKKSAD</sequence>
<evidence type="ECO:0000313" key="10">
    <source>
        <dbReference type="Proteomes" id="UP000014541"/>
    </source>
</evidence>
<evidence type="ECO:0000256" key="1">
    <source>
        <dbReference type="ARBA" id="ARBA00005915"/>
    </source>
</evidence>
<dbReference type="SUPFAM" id="SSF64182">
    <property type="entry name" value="DHH phosphoesterases"/>
    <property type="match status" value="2"/>
</dbReference>
<evidence type="ECO:0000256" key="3">
    <source>
        <dbReference type="ARBA" id="ARBA00022722"/>
    </source>
</evidence>
<dbReference type="InterPro" id="IPR003156">
    <property type="entry name" value="DHHA1_dom"/>
</dbReference>
<gene>
    <name evidence="9" type="ORF">HMPREF9194_00469</name>
</gene>
<dbReference type="InterPro" id="IPR041122">
    <property type="entry name" value="RecJ_OB"/>
</dbReference>
<protein>
    <recommendedName>
        <fullName evidence="2">Single-stranded-DNA-specific exonuclease RecJ</fullName>
    </recommendedName>
</protein>
<evidence type="ECO:0000313" key="9">
    <source>
        <dbReference type="EMBL" id="EPF32470.1"/>
    </source>
</evidence>
<dbReference type="AlphaFoldDB" id="S3K4J4"/>
<organism evidence="9 10">
    <name type="scientific">Treponema maltophilum ATCC 51939</name>
    <dbReference type="NCBI Taxonomy" id="1125699"/>
    <lineage>
        <taxon>Bacteria</taxon>
        <taxon>Pseudomonadati</taxon>
        <taxon>Spirochaetota</taxon>
        <taxon>Spirochaetia</taxon>
        <taxon>Spirochaetales</taxon>
        <taxon>Treponemataceae</taxon>
        <taxon>Treponema</taxon>
    </lineage>
</organism>
<proteinExistence type="inferred from homology"/>
<dbReference type="NCBIfam" id="TIGR00644">
    <property type="entry name" value="recJ"/>
    <property type="match status" value="1"/>
</dbReference>
<dbReference type="InterPro" id="IPR004610">
    <property type="entry name" value="RecJ"/>
</dbReference>
<dbReference type="Gene3D" id="2.40.50.460">
    <property type="match status" value="1"/>
</dbReference>
<dbReference type="InterPro" id="IPR038763">
    <property type="entry name" value="DHH_sf"/>
</dbReference>
<dbReference type="OrthoDB" id="9809852at2"/>
<evidence type="ECO:0000259" key="6">
    <source>
        <dbReference type="Pfam" id="PF01368"/>
    </source>
</evidence>
<comment type="caution">
    <text evidence="9">The sequence shown here is derived from an EMBL/GenBank/DDBJ whole genome shotgun (WGS) entry which is preliminary data.</text>
</comment>
<dbReference type="Gene3D" id="3.90.1640.30">
    <property type="match status" value="2"/>
</dbReference>
<feature type="domain" description="DDH" evidence="6">
    <location>
        <begin position="77"/>
        <end position="209"/>
    </location>
</feature>
<dbReference type="GO" id="GO:0008409">
    <property type="term" value="F:5'-3' exonuclease activity"/>
    <property type="evidence" value="ECO:0007669"/>
    <property type="project" value="InterPro"/>
</dbReference>
<dbReference type="EMBL" id="ATFF01000002">
    <property type="protein sequence ID" value="EPF32470.1"/>
    <property type="molecule type" value="Genomic_DNA"/>
</dbReference>
<dbReference type="InterPro" id="IPR001667">
    <property type="entry name" value="DDH_dom"/>
</dbReference>
<feature type="domain" description="DHHA1" evidence="7">
    <location>
        <begin position="488"/>
        <end position="577"/>
    </location>
</feature>
<keyword evidence="10" id="KW-1185">Reference proteome</keyword>
<comment type="similarity">
    <text evidence="1">Belongs to the RecJ family.</text>
</comment>
<evidence type="ECO:0000259" key="7">
    <source>
        <dbReference type="Pfam" id="PF02272"/>
    </source>
</evidence>
<dbReference type="GO" id="GO:0006281">
    <property type="term" value="P:DNA repair"/>
    <property type="evidence" value="ECO:0007669"/>
    <property type="project" value="InterPro"/>
</dbReference>
<name>S3K4J4_TREMA</name>
<dbReference type="Pfam" id="PF01368">
    <property type="entry name" value="DHH"/>
    <property type="match status" value="1"/>
</dbReference>
<dbReference type="eggNOG" id="COG0608">
    <property type="taxonomic scope" value="Bacteria"/>
</dbReference>
<dbReference type="Pfam" id="PF17768">
    <property type="entry name" value="RecJ_OB"/>
    <property type="match status" value="1"/>
</dbReference>
<keyword evidence="4" id="KW-0378">Hydrolase</keyword>
<dbReference type="InterPro" id="IPR051673">
    <property type="entry name" value="SSDNA_exonuclease_RecJ"/>
</dbReference>
<dbReference type="PANTHER" id="PTHR30255:SF2">
    <property type="entry name" value="SINGLE-STRANDED-DNA-SPECIFIC EXONUCLEASE RECJ"/>
    <property type="match status" value="1"/>
</dbReference>
<dbReference type="PANTHER" id="PTHR30255">
    <property type="entry name" value="SINGLE-STRANDED-DNA-SPECIFIC EXONUCLEASE RECJ"/>
    <property type="match status" value="1"/>
</dbReference>
<dbReference type="GO" id="GO:0003676">
    <property type="term" value="F:nucleic acid binding"/>
    <property type="evidence" value="ECO:0007669"/>
    <property type="project" value="InterPro"/>
</dbReference>